<accession>A0ABN5HQ73</accession>
<reference evidence="2" key="1">
    <citation type="submission" date="2017-12" db="EMBL/GenBank/DDBJ databases">
        <title>FDA dAtabase for Regulatory Grade micrObial Sequences (FDA-ARGOS): Supporting development and validation of Infectious Disease Dx tests.</title>
        <authorList>
            <person name="Hoffmann M."/>
            <person name="Allard M."/>
            <person name="Evans P."/>
            <person name="Brown E."/>
            <person name="Tallon L.J."/>
            <person name="Sadzewicz L."/>
            <person name="Sengamalay N."/>
            <person name="Ott S."/>
            <person name="Godinez A."/>
            <person name="Nagaraj S."/>
            <person name="Vavikolanu K."/>
            <person name="Aluvathingal J."/>
            <person name="Nadendla S."/>
            <person name="Hobson J."/>
            <person name="Sichtig H."/>
        </authorList>
    </citation>
    <scope>NUCLEOTIDE SEQUENCE [LARGE SCALE GENOMIC DNA]</scope>
    <source>
        <strain evidence="2">LMG 3418</strain>
    </source>
</reference>
<evidence type="ECO:0008006" key="3">
    <source>
        <dbReference type="Google" id="ProtNLM"/>
    </source>
</evidence>
<dbReference type="Proteomes" id="UP000237665">
    <property type="component" value="Chromosome 2"/>
</dbReference>
<dbReference type="RefSeq" id="WP_069546405.1">
    <property type="nucleotide sequence ID" value="NZ_CP014133.1"/>
</dbReference>
<protein>
    <recommendedName>
        <fullName evidence="3">Transcriptional regulator VspR</fullName>
    </recommendedName>
</protein>
<proteinExistence type="predicted"/>
<organism evidence="1 2">
    <name type="scientific">Vibrio diabolicus</name>
    <dbReference type="NCBI Taxonomy" id="50719"/>
    <lineage>
        <taxon>Bacteria</taxon>
        <taxon>Pseudomonadati</taxon>
        <taxon>Pseudomonadota</taxon>
        <taxon>Gammaproteobacteria</taxon>
        <taxon>Vibrionales</taxon>
        <taxon>Vibrionaceae</taxon>
        <taxon>Vibrio</taxon>
        <taxon>Vibrio diabolicus subgroup</taxon>
    </lineage>
</organism>
<evidence type="ECO:0000313" key="2">
    <source>
        <dbReference type="Proteomes" id="UP000237665"/>
    </source>
</evidence>
<gene>
    <name evidence="1" type="ORF">AL468_18615</name>
</gene>
<evidence type="ECO:0000313" key="1">
    <source>
        <dbReference type="EMBL" id="AVH29187.1"/>
    </source>
</evidence>
<keyword evidence="2" id="KW-1185">Reference proteome</keyword>
<dbReference type="EMBL" id="CP014133">
    <property type="protein sequence ID" value="AVH29187.1"/>
    <property type="molecule type" value="Genomic_DNA"/>
</dbReference>
<name>A0ABN5HQ73_9VIBR</name>
<sequence>MRRSRRISAIMHKLLIEHGLDGFTVLEARDLWLSLEDSGSDSTEARKKVYRAIFNFEQKNWLRYEGTGRNKRYFQTEQFKEQSDYRVLNHQSGINHETTDQDYSILLNERNEHKGELEIVLGEMDEYQSIVSRFPNLEKRLAPIHQQAKERAALLLGKINALTTVLNTLSTGSGPC</sequence>